<evidence type="ECO:0000313" key="6">
    <source>
        <dbReference type="EMBL" id="KAK3187806.1"/>
    </source>
</evidence>
<dbReference type="InterPro" id="IPR051834">
    <property type="entry name" value="RING_finger_E3_ligase"/>
</dbReference>
<evidence type="ECO:0000313" key="7">
    <source>
        <dbReference type="Proteomes" id="UP001281410"/>
    </source>
</evidence>
<dbReference type="InterPro" id="IPR013083">
    <property type="entry name" value="Znf_RING/FYVE/PHD"/>
</dbReference>
<dbReference type="GO" id="GO:0008270">
    <property type="term" value="F:zinc ion binding"/>
    <property type="evidence" value="ECO:0007669"/>
    <property type="project" value="UniProtKB-KW"/>
</dbReference>
<evidence type="ECO:0000259" key="5">
    <source>
        <dbReference type="Pfam" id="PF17123"/>
    </source>
</evidence>
<feature type="region of interest" description="Disordered" evidence="4">
    <location>
        <begin position="163"/>
        <end position="219"/>
    </location>
</feature>
<dbReference type="Gene3D" id="3.30.40.10">
    <property type="entry name" value="Zinc/RING finger domain, C3HC4 (zinc finger)"/>
    <property type="match status" value="1"/>
</dbReference>
<proteinExistence type="predicted"/>
<evidence type="ECO:0000256" key="4">
    <source>
        <dbReference type="SAM" id="MobiDB-lite"/>
    </source>
</evidence>
<feature type="compositionally biased region" description="Polar residues" evidence="4">
    <location>
        <begin position="433"/>
        <end position="445"/>
    </location>
</feature>
<comment type="caution">
    <text evidence="6">The sequence shown here is derived from an EMBL/GenBank/DDBJ whole genome shotgun (WGS) entry which is preliminary data.</text>
</comment>
<keyword evidence="2" id="KW-0863">Zinc-finger</keyword>
<feature type="region of interest" description="Disordered" evidence="4">
    <location>
        <begin position="416"/>
        <end position="445"/>
    </location>
</feature>
<keyword evidence="7" id="KW-1185">Reference proteome</keyword>
<keyword evidence="1" id="KW-0479">Metal-binding</keyword>
<evidence type="ECO:0000256" key="3">
    <source>
        <dbReference type="ARBA" id="ARBA00022833"/>
    </source>
</evidence>
<feature type="compositionally biased region" description="Basic and acidic residues" evidence="4">
    <location>
        <begin position="7"/>
        <end position="22"/>
    </location>
</feature>
<feature type="region of interest" description="Disordered" evidence="4">
    <location>
        <begin position="1"/>
        <end position="22"/>
    </location>
</feature>
<dbReference type="GO" id="GO:0061630">
    <property type="term" value="F:ubiquitin protein ligase activity"/>
    <property type="evidence" value="ECO:0007669"/>
    <property type="project" value="TreeGrafter"/>
</dbReference>
<evidence type="ECO:0000256" key="2">
    <source>
        <dbReference type="ARBA" id="ARBA00022771"/>
    </source>
</evidence>
<dbReference type="PANTHER" id="PTHR45931:SF25">
    <property type="entry name" value="E3 UBIQUITIN-PROTEIN LIGASE RLIM-LIKE ISOFORM X1"/>
    <property type="match status" value="1"/>
</dbReference>
<dbReference type="GO" id="GO:0005634">
    <property type="term" value="C:nucleus"/>
    <property type="evidence" value="ECO:0007669"/>
    <property type="project" value="TreeGrafter"/>
</dbReference>
<dbReference type="Pfam" id="PF17123">
    <property type="entry name" value="zf-RING_11"/>
    <property type="match status" value="1"/>
</dbReference>
<dbReference type="PANTHER" id="PTHR45931">
    <property type="entry name" value="SI:CH211-59O9.10"/>
    <property type="match status" value="1"/>
</dbReference>
<sequence>MMEDMDMDHVVDIPDTPDRPVARHINDGDIGKESKLSVTGHLGNPDFKDEECLHRSRCRGQLVGENVHSRRLHMHPRKNPCSVDKIEHFNDTIALSPVENPNVSRNASLFRRTAIDKNSKHETRYSNGAQHMDKEKRVCSKFPIKSYTLRKDNAMIDLTEQNGPDQLPERAFQPFPHGKSKDFPATDRGKGQVTTNGCSSLHWPPNSSKPFIKSNKGKEKIEDNTSKVVDSFIDSGKGIDLTGGSQQNHEKQTYASYHSVSPRVTGQKRLVRNGCISPYNIESRAKQLAERSQNCSNDVEQNPSRDIVSLRPCKIDVSVRDIVAEDIKRDRCKPVTIRPCSSKEHDRVHFSSSFAAINEVNGNSPPSRDAFGCSEELGGWRNTCNLSKKADHPLSNATVSQLRRNDDVGFLGIKRHESSDNRSGKAYGHKDQNVAQTASRLVSESDQINQPRLVGKTVTKRQKKHELTSRNRGQSSRMVSDDSEIQFLGSSGESCRPGSSTIQSHQNHRIVEIDELSPDMRHGNSQGVVCINDDDSAARARQVEADEMLALRLQEQLYHELPAFGGDEIDADMARLVQQEEAHPLSNLNHHAPNPRTLSINSRRQPQSRLLPNPSNRRGIRARVHTSSGMEHLRNRVLNRSRAGSSRARNLQFPLGMDLDMRLDILEALEAAVGDFSNTGTTRHISELQRDFNENDYEMLLALDENNHQSGASTNQINSLPLSTVQNDNFEEACAICLDTPAIGETIRHLPCMHKFHKDIWLCCCSVLIHGSAGNHHAQFVSHP</sequence>
<keyword evidence="3" id="KW-0862">Zinc</keyword>
<dbReference type="GO" id="GO:0006511">
    <property type="term" value="P:ubiquitin-dependent protein catabolic process"/>
    <property type="evidence" value="ECO:0007669"/>
    <property type="project" value="TreeGrafter"/>
</dbReference>
<dbReference type="SUPFAM" id="SSF57850">
    <property type="entry name" value="RING/U-box"/>
    <property type="match status" value="1"/>
</dbReference>
<feature type="compositionally biased region" description="Polar residues" evidence="4">
    <location>
        <begin position="192"/>
        <end position="209"/>
    </location>
</feature>
<feature type="compositionally biased region" description="Basic and acidic residues" evidence="4">
    <location>
        <begin position="416"/>
        <end position="432"/>
    </location>
</feature>
<feature type="region of interest" description="Disordered" evidence="4">
    <location>
        <begin position="457"/>
        <end position="482"/>
    </location>
</feature>
<reference evidence="6" key="1">
    <citation type="journal article" date="2023" name="Plant J.">
        <title>Genome sequences and population genomics provide insights into the demographic history, inbreeding, and mutation load of two 'living fossil' tree species of Dipteronia.</title>
        <authorList>
            <person name="Feng Y."/>
            <person name="Comes H.P."/>
            <person name="Chen J."/>
            <person name="Zhu S."/>
            <person name="Lu R."/>
            <person name="Zhang X."/>
            <person name="Li P."/>
            <person name="Qiu J."/>
            <person name="Olsen K.M."/>
            <person name="Qiu Y."/>
        </authorList>
    </citation>
    <scope>NUCLEOTIDE SEQUENCE</scope>
    <source>
        <strain evidence="6">NBL</strain>
    </source>
</reference>
<accession>A0AAD9ZQ84</accession>
<feature type="region of interest" description="Disordered" evidence="4">
    <location>
        <begin position="585"/>
        <end position="621"/>
    </location>
</feature>
<dbReference type="EMBL" id="JANJYJ010000009">
    <property type="protein sequence ID" value="KAK3187806.1"/>
    <property type="molecule type" value="Genomic_DNA"/>
</dbReference>
<protein>
    <recommendedName>
        <fullName evidence="5">RING-type domain-containing protein</fullName>
    </recommendedName>
</protein>
<feature type="compositionally biased region" description="Polar residues" evidence="4">
    <location>
        <begin position="596"/>
        <end position="616"/>
    </location>
</feature>
<dbReference type="Proteomes" id="UP001281410">
    <property type="component" value="Unassembled WGS sequence"/>
</dbReference>
<dbReference type="InterPro" id="IPR001841">
    <property type="entry name" value="Znf_RING"/>
</dbReference>
<gene>
    <name evidence="6" type="ORF">Dsin_027367</name>
</gene>
<name>A0AAD9ZQ84_9ROSI</name>
<feature type="domain" description="RING-type" evidence="5">
    <location>
        <begin position="734"/>
        <end position="758"/>
    </location>
</feature>
<organism evidence="6 7">
    <name type="scientific">Dipteronia sinensis</name>
    <dbReference type="NCBI Taxonomy" id="43782"/>
    <lineage>
        <taxon>Eukaryota</taxon>
        <taxon>Viridiplantae</taxon>
        <taxon>Streptophyta</taxon>
        <taxon>Embryophyta</taxon>
        <taxon>Tracheophyta</taxon>
        <taxon>Spermatophyta</taxon>
        <taxon>Magnoliopsida</taxon>
        <taxon>eudicotyledons</taxon>
        <taxon>Gunneridae</taxon>
        <taxon>Pentapetalae</taxon>
        <taxon>rosids</taxon>
        <taxon>malvids</taxon>
        <taxon>Sapindales</taxon>
        <taxon>Sapindaceae</taxon>
        <taxon>Hippocastanoideae</taxon>
        <taxon>Acereae</taxon>
        <taxon>Dipteronia</taxon>
    </lineage>
</organism>
<dbReference type="AlphaFoldDB" id="A0AAD9ZQ84"/>
<evidence type="ECO:0000256" key="1">
    <source>
        <dbReference type="ARBA" id="ARBA00022723"/>
    </source>
</evidence>
<feature type="compositionally biased region" description="Basic and acidic residues" evidence="4">
    <location>
        <begin position="179"/>
        <end position="190"/>
    </location>
</feature>